<keyword evidence="2" id="KW-1185">Reference proteome</keyword>
<evidence type="ECO:0000313" key="1">
    <source>
        <dbReference type="EMBL" id="MRX48016.1"/>
    </source>
</evidence>
<reference evidence="1 2" key="1">
    <citation type="submission" date="2019-11" db="EMBL/GenBank/DDBJ databases">
        <authorList>
            <person name="Cheng Q."/>
            <person name="Yang Z."/>
        </authorList>
    </citation>
    <scope>NUCLEOTIDE SEQUENCE [LARGE SCALE GENOMIC DNA]</scope>
    <source>
        <strain evidence="1 2">HX-22-1</strain>
    </source>
</reference>
<dbReference type="Proteomes" id="UP000462931">
    <property type="component" value="Unassembled WGS sequence"/>
</dbReference>
<organism evidence="1 2">
    <name type="scientific">Pedobacter puniceum</name>
    <dbReference type="NCBI Taxonomy" id="2666136"/>
    <lineage>
        <taxon>Bacteria</taxon>
        <taxon>Pseudomonadati</taxon>
        <taxon>Bacteroidota</taxon>
        <taxon>Sphingobacteriia</taxon>
        <taxon>Sphingobacteriales</taxon>
        <taxon>Sphingobacteriaceae</taxon>
        <taxon>Pedobacter</taxon>
    </lineage>
</organism>
<gene>
    <name evidence="1" type="ORF">GJJ64_12520</name>
</gene>
<proteinExistence type="predicted"/>
<comment type="caution">
    <text evidence="1">The sequence shown here is derived from an EMBL/GenBank/DDBJ whole genome shotgun (WGS) entry which is preliminary data.</text>
</comment>
<name>A0A7K0FPX9_9SPHI</name>
<sequence>MAAFHFKASPVLCFTPRPFFAKATNVLRGIALAPVYFSKPIQGIYSIVA</sequence>
<protein>
    <submittedName>
        <fullName evidence="1">Uncharacterized protein</fullName>
    </submittedName>
</protein>
<accession>A0A7K0FPX9</accession>
<dbReference type="EMBL" id="WKJI01000003">
    <property type="protein sequence ID" value="MRX48016.1"/>
    <property type="molecule type" value="Genomic_DNA"/>
</dbReference>
<dbReference type="AlphaFoldDB" id="A0A7K0FPX9"/>
<evidence type="ECO:0000313" key="2">
    <source>
        <dbReference type="Proteomes" id="UP000462931"/>
    </source>
</evidence>